<feature type="non-terminal residue" evidence="2">
    <location>
        <position position="1"/>
    </location>
</feature>
<proteinExistence type="predicted"/>
<evidence type="ECO:0000313" key="2">
    <source>
        <dbReference type="EMBL" id="GFH21200.1"/>
    </source>
</evidence>
<dbReference type="Proteomes" id="UP000485058">
    <property type="component" value="Unassembled WGS sequence"/>
</dbReference>
<protein>
    <submittedName>
        <fullName evidence="2">Uncharacterized protein</fullName>
    </submittedName>
</protein>
<organism evidence="2 3">
    <name type="scientific">Haematococcus lacustris</name>
    <name type="common">Green alga</name>
    <name type="synonym">Haematococcus pluvialis</name>
    <dbReference type="NCBI Taxonomy" id="44745"/>
    <lineage>
        <taxon>Eukaryota</taxon>
        <taxon>Viridiplantae</taxon>
        <taxon>Chlorophyta</taxon>
        <taxon>core chlorophytes</taxon>
        <taxon>Chlorophyceae</taxon>
        <taxon>CS clade</taxon>
        <taxon>Chlamydomonadales</taxon>
        <taxon>Haematococcaceae</taxon>
        <taxon>Haematococcus</taxon>
    </lineage>
</organism>
<name>A0A699ZJE7_HAELA</name>
<evidence type="ECO:0000256" key="1">
    <source>
        <dbReference type="SAM" id="MobiDB-lite"/>
    </source>
</evidence>
<evidence type="ECO:0000313" key="3">
    <source>
        <dbReference type="Proteomes" id="UP000485058"/>
    </source>
</evidence>
<sequence>APGPDDDLPGGHGAAEQEQRPGSPRPAVPHLEPLDQSRAAQHGGVPAVSQVPGAVEGPG</sequence>
<dbReference type="EMBL" id="BLLF01001778">
    <property type="protein sequence ID" value="GFH21200.1"/>
    <property type="molecule type" value="Genomic_DNA"/>
</dbReference>
<keyword evidence="3" id="KW-1185">Reference proteome</keyword>
<accession>A0A699ZJE7</accession>
<feature type="region of interest" description="Disordered" evidence="1">
    <location>
        <begin position="1"/>
        <end position="59"/>
    </location>
</feature>
<reference evidence="2 3" key="1">
    <citation type="submission" date="2020-02" db="EMBL/GenBank/DDBJ databases">
        <title>Draft genome sequence of Haematococcus lacustris strain NIES-144.</title>
        <authorList>
            <person name="Morimoto D."/>
            <person name="Nakagawa S."/>
            <person name="Yoshida T."/>
            <person name="Sawayama S."/>
        </authorList>
    </citation>
    <scope>NUCLEOTIDE SEQUENCE [LARGE SCALE GENOMIC DNA]</scope>
    <source>
        <strain evidence="2 3">NIES-144</strain>
    </source>
</reference>
<comment type="caution">
    <text evidence="2">The sequence shown here is derived from an EMBL/GenBank/DDBJ whole genome shotgun (WGS) entry which is preliminary data.</text>
</comment>
<dbReference type="AlphaFoldDB" id="A0A699ZJE7"/>
<gene>
    <name evidence="2" type="ORF">HaLaN_18453</name>
</gene>
<feature type="non-terminal residue" evidence="2">
    <location>
        <position position="59"/>
    </location>
</feature>